<dbReference type="PROSITE" id="PS50109">
    <property type="entry name" value="HIS_KIN"/>
    <property type="match status" value="1"/>
</dbReference>
<organism evidence="8 9">
    <name type="scientific">Polaromonas vacuolata</name>
    <dbReference type="NCBI Taxonomy" id="37448"/>
    <lineage>
        <taxon>Bacteria</taxon>
        <taxon>Pseudomonadati</taxon>
        <taxon>Pseudomonadota</taxon>
        <taxon>Betaproteobacteria</taxon>
        <taxon>Burkholderiales</taxon>
        <taxon>Comamonadaceae</taxon>
        <taxon>Polaromonas</taxon>
    </lineage>
</organism>
<evidence type="ECO:0000313" key="8">
    <source>
        <dbReference type="EMBL" id="QJC56967.1"/>
    </source>
</evidence>
<dbReference type="InterPro" id="IPR035965">
    <property type="entry name" value="PAS-like_dom_sf"/>
</dbReference>
<feature type="domain" description="PAC" evidence="7">
    <location>
        <begin position="45"/>
        <end position="97"/>
    </location>
</feature>
<dbReference type="SUPFAM" id="SSF55874">
    <property type="entry name" value="ATPase domain of HSP90 chaperone/DNA topoisomerase II/histidine kinase"/>
    <property type="match status" value="1"/>
</dbReference>
<dbReference type="SUPFAM" id="SSF47384">
    <property type="entry name" value="Homodimeric domain of signal transducing histidine kinase"/>
    <property type="match status" value="1"/>
</dbReference>
<dbReference type="CDD" id="cd00130">
    <property type="entry name" value="PAS"/>
    <property type="match status" value="1"/>
</dbReference>
<dbReference type="EMBL" id="CP051461">
    <property type="protein sequence ID" value="QJC56967.1"/>
    <property type="molecule type" value="Genomic_DNA"/>
</dbReference>
<dbReference type="PRINTS" id="PR00344">
    <property type="entry name" value="BCTRLSENSOR"/>
</dbReference>
<dbReference type="InterPro" id="IPR003594">
    <property type="entry name" value="HATPase_dom"/>
</dbReference>
<sequence length="329" mass="37044">MYKLYGRNTEYGVQKISLWVDSLHPDDRARCERELQDAITGVRIFDTTFRILTPSGETRYLKAVAGSILDHAGVTVEMFGVNFDVTESVLAAQKQAQLLDELTRINGELNTFTYSASHDLKSPLRGIDQLASWITEDLGDDINDQTKEHLRLMRSRIDRMERLLGDLLAYSRVGRSVDDAVSVNTYALVDDIYDLCVSNKNFTLYRAENMPIVVTYKVPLELVFRNLISNVVKHHDKASGNIWISAEEKGNFIEFFVRDDGPGVSAEHQDRVFGMFQTLRPRDEIEGSGIGLALVKKSIESVGGRVKLESNGLNGCTFRFTWPSIVVAK</sequence>
<dbReference type="Gene3D" id="1.10.287.130">
    <property type="match status" value="1"/>
</dbReference>
<keyword evidence="9" id="KW-1185">Reference proteome</keyword>
<dbReference type="Gene3D" id="3.30.565.10">
    <property type="entry name" value="Histidine kinase-like ATPase, C-terminal domain"/>
    <property type="match status" value="1"/>
</dbReference>
<dbReference type="Pfam" id="PF02518">
    <property type="entry name" value="HATPase_c"/>
    <property type="match status" value="1"/>
</dbReference>
<evidence type="ECO:0000259" key="6">
    <source>
        <dbReference type="PROSITE" id="PS50109"/>
    </source>
</evidence>
<dbReference type="InterPro" id="IPR000700">
    <property type="entry name" value="PAS-assoc_C"/>
</dbReference>
<dbReference type="InterPro" id="IPR036890">
    <property type="entry name" value="HATPase_C_sf"/>
</dbReference>
<dbReference type="InterPro" id="IPR003661">
    <property type="entry name" value="HisK_dim/P_dom"/>
</dbReference>
<feature type="domain" description="Histidine kinase" evidence="6">
    <location>
        <begin position="115"/>
        <end position="326"/>
    </location>
</feature>
<evidence type="ECO:0000259" key="7">
    <source>
        <dbReference type="PROSITE" id="PS50113"/>
    </source>
</evidence>
<dbReference type="InterPro" id="IPR004358">
    <property type="entry name" value="Sig_transdc_His_kin-like_C"/>
</dbReference>
<dbReference type="InterPro" id="IPR052162">
    <property type="entry name" value="Sensor_kinase/Photoreceptor"/>
</dbReference>
<keyword evidence="5" id="KW-0418">Kinase</keyword>
<dbReference type="KEGG" id="pvac:HC248_02278"/>
<dbReference type="SMART" id="SM00387">
    <property type="entry name" value="HATPase_c"/>
    <property type="match status" value="1"/>
</dbReference>
<evidence type="ECO:0000256" key="1">
    <source>
        <dbReference type="ARBA" id="ARBA00000085"/>
    </source>
</evidence>
<protein>
    <recommendedName>
        <fullName evidence="2">histidine kinase</fullName>
        <ecNumber evidence="2">2.7.13.3</ecNumber>
    </recommendedName>
</protein>
<evidence type="ECO:0000256" key="5">
    <source>
        <dbReference type="ARBA" id="ARBA00022777"/>
    </source>
</evidence>
<evidence type="ECO:0000313" key="9">
    <source>
        <dbReference type="Proteomes" id="UP000502041"/>
    </source>
</evidence>
<evidence type="ECO:0000256" key="4">
    <source>
        <dbReference type="ARBA" id="ARBA00022679"/>
    </source>
</evidence>
<dbReference type="InterPro" id="IPR013655">
    <property type="entry name" value="PAS_fold_3"/>
</dbReference>
<dbReference type="InterPro" id="IPR005467">
    <property type="entry name" value="His_kinase_dom"/>
</dbReference>
<evidence type="ECO:0000256" key="3">
    <source>
        <dbReference type="ARBA" id="ARBA00022553"/>
    </source>
</evidence>
<dbReference type="InterPro" id="IPR036097">
    <property type="entry name" value="HisK_dim/P_sf"/>
</dbReference>
<dbReference type="PANTHER" id="PTHR43304:SF1">
    <property type="entry name" value="PAC DOMAIN-CONTAINING PROTEIN"/>
    <property type="match status" value="1"/>
</dbReference>
<gene>
    <name evidence="8" type="primary">cph1_2</name>
    <name evidence="8" type="ORF">HC248_02278</name>
</gene>
<dbReference type="CDD" id="cd00082">
    <property type="entry name" value="HisKA"/>
    <property type="match status" value="1"/>
</dbReference>
<dbReference type="PANTHER" id="PTHR43304">
    <property type="entry name" value="PHYTOCHROME-LIKE PROTEIN CPH1"/>
    <property type="match status" value="1"/>
</dbReference>
<dbReference type="InterPro" id="IPR000014">
    <property type="entry name" value="PAS"/>
</dbReference>
<dbReference type="PROSITE" id="PS50113">
    <property type="entry name" value="PAC"/>
    <property type="match status" value="1"/>
</dbReference>
<accession>A0A6H2HB24</accession>
<dbReference type="Pfam" id="PF08447">
    <property type="entry name" value="PAS_3"/>
    <property type="match status" value="1"/>
</dbReference>
<dbReference type="EC" id="2.7.13.3" evidence="2"/>
<reference evidence="8 9" key="1">
    <citation type="submission" date="2020-04" db="EMBL/GenBank/DDBJ databases">
        <title>Complete genome of a Psychrophilic, Marine, Gas Vacuolate Bacterium Polaromonas vacuolata KCTC 22033T.</title>
        <authorList>
            <person name="Hwang K."/>
            <person name="Kim K.M."/>
        </authorList>
    </citation>
    <scope>NUCLEOTIDE SEQUENCE [LARGE SCALE GENOMIC DNA]</scope>
    <source>
        <strain evidence="8 9">KCTC 22033</strain>
    </source>
</reference>
<dbReference type="AlphaFoldDB" id="A0A6H2HB24"/>
<dbReference type="SUPFAM" id="SSF55785">
    <property type="entry name" value="PYP-like sensor domain (PAS domain)"/>
    <property type="match status" value="1"/>
</dbReference>
<name>A0A6H2HB24_9BURK</name>
<comment type="catalytic activity">
    <reaction evidence="1">
        <text>ATP + protein L-histidine = ADP + protein N-phospho-L-histidine.</text>
        <dbReference type="EC" id="2.7.13.3"/>
    </reaction>
</comment>
<keyword evidence="4 8" id="KW-0808">Transferase</keyword>
<evidence type="ECO:0000256" key="2">
    <source>
        <dbReference type="ARBA" id="ARBA00012438"/>
    </source>
</evidence>
<keyword evidence="3" id="KW-0597">Phosphoprotein</keyword>
<dbReference type="GO" id="GO:0000155">
    <property type="term" value="F:phosphorelay sensor kinase activity"/>
    <property type="evidence" value="ECO:0007669"/>
    <property type="project" value="InterPro"/>
</dbReference>
<proteinExistence type="predicted"/>
<dbReference type="Proteomes" id="UP000502041">
    <property type="component" value="Chromosome"/>
</dbReference>
<dbReference type="Pfam" id="PF00512">
    <property type="entry name" value="HisKA"/>
    <property type="match status" value="1"/>
</dbReference>
<dbReference type="SMART" id="SM00388">
    <property type="entry name" value="HisKA"/>
    <property type="match status" value="1"/>
</dbReference>
<dbReference type="Gene3D" id="3.30.450.20">
    <property type="entry name" value="PAS domain"/>
    <property type="match status" value="1"/>
</dbReference>